<evidence type="ECO:0000313" key="1">
    <source>
        <dbReference type="EMBL" id="KKK93703.1"/>
    </source>
</evidence>
<organism evidence="1">
    <name type="scientific">marine sediment metagenome</name>
    <dbReference type="NCBI Taxonomy" id="412755"/>
    <lineage>
        <taxon>unclassified sequences</taxon>
        <taxon>metagenomes</taxon>
        <taxon>ecological metagenomes</taxon>
    </lineage>
</organism>
<name>A0A0F8ZIS1_9ZZZZ</name>
<reference evidence="1" key="1">
    <citation type="journal article" date="2015" name="Nature">
        <title>Complex archaea that bridge the gap between prokaryotes and eukaryotes.</title>
        <authorList>
            <person name="Spang A."/>
            <person name="Saw J.H."/>
            <person name="Jorgensen S.L."/>
            <person name="Zaremba-Niedzwiedzka K."/>
            <person name="Martijn J."/>
            <person name="Lind A.E."/>
            <person name="van Eijk R."/>
            <person name="Schleper C."/>
            <person name="Guy L."/>
            <person name="Ettema T.J."/>
        </authorList>
    </citation>
    <scope>NUCLEOTIDE SEQUENCE</scope>
</reference>
<gene>
    <name evidence="1" type="ORF">LCGC14_2690240</name>
</gene>
<proteinExistence type="predicted"/>
<dbReference type="EMBL" id="LAZR01047663">
    <property type="protein sequence ID" value="KKK93703.1"/>
    <property type="molecule type" value="Genomic_DNA"/>
</dbReference>
<protein>
    <submittedName>
        <fullName evidence="1">Uncharacterized protein</fullName>
    </submittedName>
</protein>
<sequence length="84" mass="9650">MKIFRSHQHRIFVISPFGPWFETKTWDLSPTDRIIGEAIEEGLVSQRKEVFKMVTKFDAAAISVGPDDILANVMAEFQKLKQRA</sequence>
<accession>A0A0F8ZIS1</accession>
<comment type="caution">
    <text evidence="1">The sequence shown here is derived from an EMBL/GenBank/DDBJ whole genome shotgun (WGS) entry which is preliminary data.</text>
</comment>
<dbReference type="AlphaFoldDB" id="A0A0F8ZIS1"/>